<evidence type="ECO:0000259" key="3">
    <source>
        <dbReference type="PROSITE" id="PS50158"/>
    </source>
</evidence>
<feature type="region of interest" description="Disordered" evidence="2">
    <location>
        <begin position="241"/>
        <end position="298"/>
    </location>
</feature>
<feature type="compositionally biased region" description="Low complexity" evidence="2">
    <location>
        <begin position="62"/>
        <end position="73"/>
    </location>
</feature>
<proteinExistence type="predicted"/>
<dbReference type="PANTHER" id="PTHR33087">
    <property type="entry name" value="OS07G0539200 PROTEIN"/>
    <property type="match status" value="1"/>
</dbReference>
<dbReference type="SMART" id="SM00343">
    <property type="entry name" value="ZnF_C2HC"/>
    <property type="match status" value="2"/>
</dbReference>
<feature type="region of interest" description="Disordered" evidence="2">
    <location>
        <begin position="488"/>
        <end position="508"/>
    </location>
</feature>
<dbReference type="EMBL" id="JAUUTY010000007">
    <property type="protein sequence ID" value="KAK1603857.1"/>
    <property type="molecule type" value="Genomic_DNA"/>
</dbReference>
<accession>A0AAD8VDN7</accession>
<dbReference type="GO" id="GO:0003676">
    <property type="term" value="F:nucleic acid binding"/>
    <property type="evidence" value="ECO:0007669"/>
    <property type="project" value="InterPro"/>
</dbReference>
<dbReference type="PROSITE" id="PS50158">
    <property type="entry name" value="ZF_CCHC"/>
    <property type="match status" value="2"/>
</dbReference>
<keyword evidence="1" id="KW-0863">Zinc-finger</keyword>
<keyword evidence="1" id="KW-0862">Zinc</keyword>
<dbReference type="InterPro" id="IPR001878">
    <property type="entry name" value="Znf_CCHC"/>
</dbReference>
<keyword evidence="5" id="KW-1185">Reference proteome</keyword>
<feature type="region of interest" description="Disordered" evidence="2">
    <location>
        <begin position="540"/>
        <end position="568"/>
    </location>
</feature>
<reference evidence="4" key="1">
    <citation type="submission" date="2023-07" db="EMBL/GenBank/DDBJ databases">
        <title>A chromosome-level genome assembly of Lolium multiflorum.</title>
        <authorList>
            <person name="Chen Y."/>
            <person name="Copetti D."/>
            <person name="Kolliker R."/>
            <person name="Studer B."/>
        </authorList>
    </citation>
    <scope>NUCLEOTIDE SEQUENCE</scope>
    <source>
        <strain evidence="4">02402/16</strain>
        <tissue evidence="4">Leaf</tissue>
    </source>
</reference>
<sequence>MARSKAPELKPPAPVLLRAEEAGIPLNPCLHGDNLLELQVGECESASFHLRHRRRIRRRRPSLLSPSSSFPRRCGMSSSLSRPPGFPHRWQRSASVESVSSVRPAGQDHVSGMGVSSASGGSGEVAQPARPASADRVRPQEPGRARAQDRLRWEQPRPSSGALWRLRMERKRDATIGKRKMVSPEMEGVCFNCYRAGHMKWECGFPTLCLRCAEEGHAAKECVQPRSPASEDELRRRALAKRARLSSPGLVPDGVGRRGAAAPPPPPPLPAAHEVVRPDWPPLRAGGERRSPGRPANSLQVEEVRAPICVVRRTETMNILEQRLRFAMVAYVGGCRPAVSCADVVRALKAEAGVLEAEVSVHGYAPEDFLVVFAKAEDRNKVAALPCINHGAFSLFFRHWNRQAQATQVTMRTKVNLVIEGVPPHAWDCEVVEELLGKSCAVEEVSLETRSRRDLSTFRLSAWTTDVEEIPVARTLVVPEPVSVRERTPSPAREFSDEVSMNPEPASPVPKLEAIKTLQYKVLIHVTRVEEPVGPEEQWFAARPSDSGQSGLPEEDSGDGGGGGIRLARSLPWQRGVPDMRGGGTGGGAHGLQRGQRQLANLGPRSWMLPAMQRPDPLVFQTKKVVAAVEGTSSEKGRVYPEECEEREVPATVQPAPLLSLDARTGQSQSKERIVVGESPIADPGEDGVGTPADKERYMALTLPEMDPKSVQQTTDESDGDKVEFSQVGQTSYFEVPLTSSEIGQEGARADGGTCDIVESPVQDKGGMQPLHATEELAPSGVRLGLSHVAPPSSGQVVDLEVAASTPCMAQMEPVTAAPANNGETSGTDQLAVARIKAFCTSVIKTLAPPLLREVESSVKLRATAEPFTPRRVTRRSNLGAETSGAVKVKKASAAESVLLKALGIVPAELAVNEEDVQLFRQMFDSPIREQQLRVVAAIFGKTLPRNLMDMERAPGPITAM</sequence>
<organism evidence="4 5">
    <name type="scientific">Lolium multiflorum</name>
    <name type="common">Italian ryegrass</name>
    <name type="synonym">Lolium perenne subsp. multiflorum</name>
    <dbReference type="NCBI Taxonomy" id="4521"/>
    <lineage>
        <taxon>Eukaryota</taxon>
        <taxon>Viridiplantae</taxon>
        <taxon>Streptophyta</taxon>
        <taxon>Embryophyta</taxon>
        <taxon>Tracheophyta</taxon>
        <taxon>Spermatophyta</taxon>
        <taxon>Magnoliopsida</taxon>
        <taxon>Liliopsida</taxon>
        <taxon>Poales</taxon>
        <taxon>Poaceae</taxon>
        <taxon>BOP clade</taxon>
        <taxon>Pooideae</taxon>
        <taxon>Poodae</taxon>
        <taxon>Poeae</taxon>
        <taxon>Poeae Chloroplast Group 2 (Poeae type)</taxon>
        <taxon>Loliodinae</taxon>
        <taxon>Loliinae</taxon>
        <taxon>Lolium</taxon>
    </lineage>
</organism>
<feature type="domain" description="CCHC-type" evidence="3">
    <location>
        <begin position="190"/>
        <end position="203"/>
    </location>
</feature>
<name>A0AAD8VDN7_LOLMU</name>
<dbReference type="PANTHER" id="PTHR33087:SF42">
    <property type="entry name" value="DUF4283 DOMAIN-CONTAINING PROTEIN"/>
    <property type="match status" value="1"/>
</dbReference>
<evidence type="ECO:0000256" key="2">
    <source>
        <dbReference type="SAM" id="MobiDB-lite"/>
    </source>
</evidence>
<feature type="region of interest" description="Disordered" evidence="2">
    <location>
        <begin position="59"/>
        <end position="158"/>
    </location>
</feature>
<evidence type="ECO:0000256" key="1">
    <source>
        <dbReference type="PROSITE-ProRule" id="PRU00047"/>
    </source>
</evidence>
<dbReference type="InterPro" id="IPR053253">
    <property type="entry name" value="Sex_diff_modulator"/>
</dbReference>
<dbReference type="SUPFAM" id="SSF57756">
    <property type="entry name" value="Retrovirus zinc finger-like domains"/>
    <property type="match status" value="1"/>
</dbReference>
<protein>
    <recommendedName>
        <fullName evidence="3">CCHC-type domain-containing protein</fullName>
    </recommendedName>
</protein>
<feature type="compositionally biased region" description="Low complexity" evidence="2">
    <location>
        <begin position="93"/>
        <end position="102"/>
    </location>
</feature>
<feature type="domain" description="CCHC-type" evidence="3">
    <location>
        <begin position="209"/>
        <end position="222"/>
    </location>
</feature>
<dbReference type="Gene3D" id="4.10.60.10">
    <property type="entry name" value="Zinc finger, CCHC-type"/>
    <property type="match status" value="1"/>
</dbReference>
<dbReference type="GO" id="GO:0008270">
    <property type="term" value="F:zinc ion binding"/>
    <property type="evidence" value="ECO:0007669"/>
    <property type="project" value="UniProtKB-KW"/>
</dbReference>
<gene>
    <name evidence="4" type="ORF">QYE76_027530</name>
</gene>
<evidence type="ECO:0000313" key="5">
    <source>
        <dbReference type="Proteomes" id="UP001231189"/>
    </source>
</evidence>
<dbReference type="InterPro" id="IPR036875">
    <property type="entry name" value="Znf_CCHC_sf"/>
</dbReference>
<keyword evidence="1" id="KW-0479">Metal-binding</keyword>
<feature type="compositionally biased region" description="Basic and acidic residues" evidence="2">
    <location>
        <begin position="133"/>
        <end position="155"/>
    </location>
</feature>
<dbReference type="Proteomes" id="UP001231189">
    <property type="component" value="Unassembled WGS sequence"/>
</dbReference>
<dbReference type="AlphaFoldDB" id="A0AAD8VDN7"/>
<evidence type="ECO:0000313" key="4">
    <source>
        <dbReference type="EMBL" id="KAK1603857.1"/>
    </source>
</evidence>
<comment type="caution">
    <text evidence="4">The sequence shown here is derived from an EMBL/GenBank/DDBJ whole genome shotgun (WGS) entry which is preliminary data.</text>
</comment>